<dbReference type="PANTHER" id="PTHR10036:SF3">
    <property type="entry name" value="PROTEIN SLEEPLESS-RELATED"/>
    <property type="match status" value="1"/>
</dbReference>
<keyword evidence="2" id="KW-1015">Disulfide bond</keyword>
<dbReference type="SUPFAM" id="SSF57302">
    <property type="entry name" value="Snake toxin-like"/>
    <property type="match status" value="1"/>
</dbReference>
<keyword evidence="1 3" id="KW-0732">Signal</keyword>
<evidence type="ECO:0000259" key="4">
    <source>
        <dbReference type="Pfam" id="PF00021"/>
    </source>
</evidence>
<feature type="domain" description="UPAR/Ly6" evidence="4">
    <location>
        <begin position="18"/>
        <end position="96"/>
    </location>
</feature>
<evidence type="ECO:0000256" key="2">
    <source>
        <dbReference type="ARBA" id="ARBA00023157"/>
    </source>
</evidence>
<gene>
    <name evidence="5" type="ORF">PMEA_00035144</name>
</gene>
<keyword evidence="6" id="KW-1185">Reference proteome</keyword>
<feature type="signal peptide" evidence="3">
    <location>
        <begin position="1"/>
        <end position="18"/>
    </location>
</feature>
<reference evidence="5 6" key="1">
    <citation type="submission" date="2022-05" db="EMBL/GenBank/DDBJ databases">
        <authorList>
            <consortium name="Genoscope - CEA"/>
            <person name="William W."/>
        </authorList>
    </citation>
    <scope>NUCLEOTIDE SEQUENCE [LARGE SCALE GENOMIC DNA]</scope>
</reference>
<feature type="chain" id="PRO_5043314321" description="UPAR/Ly6 domain-containing protein" evidence="3">
    <location>
        <begin position="19"/>
        <end position="117"/>
    </location>
</feature>
<proteinExistence type="predicted"/>
<evidence type="ECO:0000313" key="6">
    <source>
        <dbReference type="Proteomes" id="UP001159428"/>
    </source>
</evidence>
<dbReference type="PANTHER" id="PTHR10036">
    <property type="entry name" value="CD59 GLYCOPROTEIN"/>
    <property type="match status" value="1"/>
</dbReference>
<dbReference type="Pfam" id="PF00021">
    <property type="entry name" value="UPAR_LY6"/>
    <property type="match status" value="1"/>
</dbReference>
<protein>
    <recommendedName>
        <fullName evidence="4">UPAR/Ly6 domain-containing protein</fullName>
    </recommendedName>
</protein>
<organism evidence="5 6">
    <name type="scientific">Pocillopora meandrina</name>
    <dbReference type="NCBI Taxonomy" id="46732"/>
    <lineage>
        <taxon>Eukaryota</taxon>
        <taxon>Metazoa</taxon>
        <taxon>Cnidaria</taxon>
        <taxon>Anthozoa</taxon>
        <taxon>Hexacorallia</taxon>
        <taxon>Scleractinia</taxon>
        <taxon>Astrocoeniina</taxon>
        <taxon>Pocilloporidae</taxon>
        <taxon>Pocillopora</taxon>
    </lineage>
</organism>
<evidence type="ECO:0000256" key="1">
    <source>
        <dbReference type="ARBA" id="ARBA00022729"/>
    </source>
</evidence>
<accession>A0AAU9W907</accession>
<dbReference type="InterPro" id="IPR045860">
    <property type="entry name" value="Snake_toxin-like_sf"/>
</dbReference>
<dbReference type="Proteomes" id="UP001159428">
    <property type="component" value="Unassembled WGS sequence"/>
</dbReference>
<name>A0AAU9W907_9CNID</name>
<dbReference type="Gene3D" id="2.10.60.10">
    <property type="entry name" value="CD59"/>
    <property type="match status" value="1"/>
</dbReference>
<comment type="caution">
    <text evidence="5">The sequence shown here is derived from an EMBL/GenBank/DDBJ whole genome shotgun (WGS) entry which is preliminary data.</text>
</comment>
<evidence type="ECO:0000313" key="5">
    <source>
        <dbReference type="EMBL" id="CAH3103486.1"/>
    </source>
</evidence>
<sequence length="117" mass="13074">MKLLFVVTFFLYISVGYGLKCYSCSRDNCNDFKVEKHCPARYDRCAKLSVHVEGTSFQEYSKYCTTEKGCNIDLISRCKGKVKCKLDCCSGDFCNAATLQKVSVAALIACALMALLY</sequence>
<dbReference type="EMBL" id="CALNXJ010000009">
    <property type="protein sequence ID" value="CAH3103486.1"/>
    <property type="molecule type" value="Genomic_DNA"/>
</dbReference>
<dbReference type="AlphaFoldDB" id="A0AAU9W907"/>
<dbReference type="InterPro" id="IPR016054">
    <property type="entry name" value="LY6_UPA_recep-like"/>
</dbReference>
<evidence type="ECO:0000256" key="3">
    <source>
        <dbReference type="SAM" id="SignalP"/>
    </source>
</evidence>